<comment type="similarity">
    <text evidence="1 9">Belongs to the peptidase S11 family.</text>
</comment>
<dbReference type="GO" id="GO:0009252">
    <property type="term" value="P:peptidoglycan biosynthetic process"/>
    <property type="evidence" value="ECO:0007669"/>
    <property type="project" value="UniProtKB-KW"/>
</dbReference>
<dbReference type="GO" id="GO:0071555">
    <property type="term" value="P:cell wall organization"/>
    <property type="evidence" value="ECO:0007669"/>
    <property type="project" value="UniProtKB-KW"/>
</dbReference>
<keyword evidence="12" id="KW-0121">Carboxypeptidase</keyword>
<dbReference type="InterPro" id="IPR018044">
    <property type="entry name" value="Peptidase_S11"/>
</dbReference>
<evidence type="ECO:0000313" key="12">
    <source>
        <dbReference type="EMBL" id="BCI67704.1"/>
    </source>
</evidence>
<keyword evidence="6" id="KW-0961">Cell wall biogenesis/degradation</keyword>
<evidence type="ECO:0000256" key="5">
    <source>
        <dbReference type="ARBA" id="ARBA00022984"/>
    </source>
</evidence>
<name>A0A6S6PRH2_ACEAC</name>
<dbReference type="Proteomes" id="UP000515220">
    <property type="component" value="Chromosome"/>
</dbReference>
<feature type="region of interest" description="Disordered" evidence="10">
    <location>
        <begin position="381"/>
        <end position="404"/>
    </location>
</feature>
<evidence type="ECO:0000256" key="2">
    <source>
        <dbReference type="ARBA" id="ARBA00022729"/>
    </source>
</evidence>
<dbReference type="PANTHER" id="PTHR21581:SF6">
    <property type="entry name" value="TRAFFICKING PROTEIN PARTICLE COMPLEX SUBUNIT 12"/>
    <property type="match status" value="1"/>
</dbReference>
<evidence type="ECO:0000256" key="9">
    <source>
        <dbReference type="RuleBase" id="RU004016"/>
    </source>
</evidence>
<keyword evidence="4" id="KW-0133">Cell shape</keyword>
<dbReference type="GO" id="GO:0008360">
    <property type="term" value="P:regulation of cell shape"/>
    <property type="evidence" value="ECO:0007669"/>
    <property type="project" value="UniProtKB-KW"/>
</dbReference>
<evidence type="ECO:0000256" key="7">
    <source>
        <dbReference type="PIRSR" id="PIRSR618044-1"/>
    </source>
</evidence>
<organism evidence="12 13">
    <name type="scientific">Acetobacter aceti</name>
    <dbReference type="NCBI Taxonomy" id="435"/>
    <lineage>
        <taxon>Bacteria</taxon>
        <taxon>Pseudomonadati</taxon>
        <taxon>Pseudomonadota</taxon>
        <taxon>Alphaproteobacteria</taxon>
        <taxon>Acetobacterales</taxon>
        <taxon>Acetobacteraceae</taxon>
        <taxon>Acetobacter</taxon>
        <taxon>Acetobacter subgen. Acetobacter</taxon>
    </lineage>
</organism>
<feature type="active site" evidence="7">
    <location>
        <position position="157"/>
    </location>
</feature>
<keyword evidence="5" id="KW-0573">Peptidoglycan synthesis</keyword>
<evidence type="ECO:0000313" key="13">
    <source>
        <dbReference type="Proteomes" id="UP000515220"/>
    </source>
</evidence>
<dbReference type="PRINTS" id="PR00725">
    <property type="entry name" value="DADACBPTASE1"/>
</dbReference>
<evidence type="ECO:0000256" key="4">
    <source>
        <dbReference type="ARBA" id="ARBA00022960"/>
    </source>
</evidence>
<dbReference type="AlphaFoldDB" id="A0A6S6PRH2"/>
<keyword evidence="3" id="KW-0378">Hydrolase</keyword>
<dbReference type="GO" id="GO:0009002">
    <property type="term" value="F:serine-type D-Ala-D-Ala carboxypeptidase activity"/>
    <property type="evidence" value="ECO:0007669"/>
    <property type="project" value="InterPro"/>
</dbReference>
<feature type="active site" description="Proton acceptor" evidence="7">
    <location>
        <position position="100"/>
    </location>
</feature>
<reference evidence="12 13" key="1">
    <citation type="submission" date="2020-07" db="EMBL/GenBank/DDBJ databases">
        <title>Complete Genome Sequence of an acetic acid bacterium, Acetobacter aceti JCM20276.</title>
        <authorList>
            <person name="Hirose Y."/>
            <person name="Mihara H."/>
        </authorList>
    </citation>
    <scope>NUCLEOTIDE SEQUENCE [LARGE SCALE GENOMIC DNA]</scope>
    <source>
        <strain evidence="12 13">JCM20276</strain>
    </source>
</reference>
<accession>A0A6S6PRH2</accession>
<dbReference type="Pfam" id="PF00768">
    <property type="entry name" value="Peptidase_S11"/>
    <property type="match status" value="1"/>
</dbReference>
<evidence type="ECO:0000259" key="11">
    <source>
        <dbReference type="Pfam" id="PF00768"/>
    </source>
</evidence>
<dbReference type="PANTHER" id="PTHR21581">
    <property type="entry name" value="D-ALANYL-D-ALANINE CARBOXYPEPTIDASE"/>
    <property type="match status" value="1"/>
</dbReference>
<dbReference type="Gene3D" id="3.40.710.10">
    <property type="entry name" value="DD-peptidase/beta-lactamase superfamily"/>
    <property type="match status" value="1"/>
</dbReference>
<protein>
    <submittedName>
        <fullName evidence="12">D-alanyl-D-alanine carboxypeptidase</fullName>
    </submittedName>
</protein>
<evidence type="ECO:0000256" key="6">
    <source>
        <dbReference type="ARBA" id="ARBA00023316"/>
    </source>
</evidence>
<evidence type="ECO:0000256" key="3">
    <source>
        <dbReference type="ARBA" id="ARBA00022801"/>
    </source>
</evidence>
<evidence type="ECO:0000256" key="10">
    <source>
        <dbReference type="SAM" id="MobiDB-lite"/>
    </source>
</evidence>
<sequence>MRSAMKKNCGFPACFSEMNDGSARSKAKNFLSKINNLSTVRRAPQKGLAATLVLSSLFAVDSARAQYVGHVSAFIEDARSGTVLAQINPDLQRYPASLTKLMTLYMAFQALRNGQISLDQAVPVSVRASTREPSKLGLVPGSYITVEQAILGLVTKSANDAACALGELVGGDEVRFAAMMTAQAHALGMTSTTFRNASGLPDPDQVTTARDLATLGRRLISDFPEDYHYFSTPVFYFHGHEIPNHNPMLRFYPGADGMKTGYTAQAGLNLVASAIRENVRLVGVVMGASSNAERTRTMADLMDQGFQDEGVAPVERRAIAPRPLVIARGTSAASRRHQLRLYAASGLGKKQPLQVAEAPRGGRLKKLGIIHFVVARSPITKRAKSSEASRSLHSAAKPGHRSKT</sequence>
<dbReference type="EMBL" id="AP023326">
    <property type="protein sequence ID" value="BCI67704.1"/>
    <property type="molecule type" value="Genomic_DNA"/>
</dbReference>
<evidence type="ECO:0000256" key="1">
    <source>
        <dbReference type="ARBA" id="ARBA00007164"/>
    </source>
</evidence>
<dbReference type="SUPFAM" id="SSF56601">
    <property type="entry name" value="beta-lactamase/transpeptidase-like"/>
    <property type="match status" value="1"/>
</dbReference>
<keyword evidence="2" id="KW-0732">Signal</keyword>
<evidence type="ECO:0000256" key="8">
    <source>
        <dbReference type="PIRSR" id="PIRSR618044-2"/>
    </source>
</evidence>
<dbReference type="GO" id="GO:0006508">
    <property type="term" value="P:proteolysis"/>
    <property type="evidence" value="ECO:0007669"/>
    <property type="project" value="InterPro"/>
</dbReference>
<feature type="active site" description="Acyl-ester intermediate" evidence="7">
    <location>
        <position position="97"/>
    </location>
</feature>
<feature type="binding site" evidence="8">
    <location>
        <position position="259"/>
    </location>
    <ligand>
        <name>substrate</name>
    </ligand>
</feature>
<dbReference type="InterPro" id="IPR001967">
    <property type="entry name" value="Peptidase_S11_N"/>
</dbReference>
<feature type="domain" description="Peptidase S11 D-alanyl-D-alanine carboxypeptidase A N-terminal" evidence="11">
    <location>
        <begin position="71"/>
        <end position="289"/>
    </location>
</feature>
<keyword evidence="12" id="KW-0645">Protease</keyword>
<proteinExistence type="inferred from homology"/>
<gene>
    <name evidence="12" type="ORF">AAJCM20276_23280</name>
</gene>
<dbReference type="InterPro" id="IPR012338">
    <property type="entry name" value="Beta-lactam/transpept-like"/>
</dbReference>